<dbReference type="InterPro" id="IPR011990">
    <property type="entry name" value="TPR-like_helical_dom_sf"/>
</dbReference>
<feature type="region of interest" description="Disordered" evidence="5">
    <location>
        <begin position="310"/>
        <end position="329"/>
    </location>
</feature>
<evidence type="ECO:0000313" key="6">
    <source>
        <dbReference type="EMBL" id="GJJ74677.1"/>
    </source>
</evidence>
<accession>A0A9P3LY14</accession>
<dbReference type="GO" id="GO:0005829">
    <property type="term" value="C:cytosol"/>
    <property type="evidence" value="ECO:0007669"/>
    <property type="project" value="UniProtKB-SubCell"/>
</dbReference>
<comment type="caution">
    <text evidence="6">The sequence shown here is derived from an EMBL/GenBank/DDBJ whole genome shotgun (WGS) entry which is preliminary data.</text>
</comment>
<proteinExistence type="inferred from homology"/>
<dbReference type="InterPro" id="IPR007317">
    <property type="entry name" value="GET4"/>
</dbReference>
<dbReference type="EMBL" id="BQFW01000009">
    <property type="protein sequence ID" value="GJJ74677.1"/>
    <property type="molecule type" value="Genomic_DNA"/>
</dbReference>
<dbReference type="PANTHER" id="PTHR12875:SF0">
    <property type="entry name" value="GOLGI TO ER TRAFFIC PROTEIN 4 HOMOLOG"/>
    <property type="match status" value="1"/>
</dbReference>
<evidence type="ECO:0000256" key="4">
    <source>
        <dbReference type="ARBA" id="ARBA00022490"/>
    </source>
</evidence>
<comment type="subcellular location">
    <subcellularLocation>
        <location evidence="1">Cytoplasm</location>
        <location evidence="1">Cytosol</location>
    </subcellularLocation>
</comment>
<evidence type="ECO:0000256" key="3">
    <source>
        <dbReference type="ARBA" id="ARBA00022448"/>
    </source>
</evidence>
<dbReference type="OrthoDB" id="10252405at2759"/>
<dbReference type="GO" id="GO:0045048">
    <property type="term" value="P:protein insertion into ER membrane"/>
    <property type="evidence" value="ECO:0007669"/>
    <property type="project" value="InterPro"/>
</dbReference>
<dbReference type="FunFam" id="1.25.40.10:FF:000060">
    <property type="entry name" value="Golgi to ER traffic protein 4 homolog"/>
    <property type="match status" value="1"/>
</dbReference>
<keyword evidence="3" id="KW-0813">Transport</keyword>
<reference evidence="6" key="2">
    <citation type="journal article" date="2022" name="Microbiol. Resour. Announc.">
        <title>Whole-Genome Sequence of Entomortierella parvispora E1425, a Mucoromycotan Fungus Associated with Burkholderiaceae-Related Endosymbiotic Bacteria.</title>
        <authorList>
            <person name="Herlambang A."/>
            <person name="Guo Y."/>
            <person name="Takashima Y."/>
            <person name="Narisawa K."/>
            <person name="Ohta H."/>
            <person name="Nishizawa T."/>
        </authorList>
    </citation>
    <scope>NUCLEOTIDE SEQUENCE</scope>
    <source>
        <strain evidence="6">E1425</strain>
    </source>
</reference>
<protein>
    <submittedName>
        <fullName evidence="6">Golgi to ER traffic protein 4</fullName>
    </submittedName>
</protein>
<evidence type="ECO:0000256" key="2">
    <source>
        <dbReference type="ARBA" id="ARBA00005351"/>
    </source>
</evidence>
<evidence type="ECO:0000313" key="7">
    <source>
        <dbReference type="Proteomes" id="UP000827284"/>
    </source>
</evidence>
<comment type="similarity">
    <text evidence="2">Belongs to the GET4 family.</text>
</comment>
<reference evidence="6" key="1">
    <citation type="submission" date="2021-11" db="EMBL/GenBank/DDBJ databases">
        <authorList>
            <person name="Herlambang A."/>
            <person name="Guo Y."/>
            <person name="Takashima Y."/>
            <person name="Nishizawa T."/>
        </authorList>
    </citation>
    <scope>NUCLEOTIDE SEQUENCE</scope>
    <source>
        <strain evidence="6">E1425</strain>
    </source>
</reference>
<keyword evidence="4" id="KW-0963">Cytoplasm</keyword>
<gene>
    <name evidence="6" type="ORF">EMPS_07035</name>
</gene>
<sequence>MSAKGTAKVLHKLEKSVGEGNYYEAHQMYRTVANRYVKAQNYKDAIDLLHSGALLLLKHKQVGSGTDLGLYLIEVYNLDKVPVSEESRDRIFDLAELMDAENGQRKTFLQNAISWSSSNGEYKTGDPLLQHFIGLMFWREKEYGLAESHLLVGTQESAEALALVLFEWSELEPTHDKGAYLARGVLQELAMRNLRDANTVFRIFVERLPAAYLSESKKSPNGTKTIQTFKSPLLNLTQLTLLSCQTGNPSIFKQVATKYKPVLAIDDNFGDLMTAIGERFFGIRAPKQANMLADLMSSLFSGGPAGGPARPALGAAGQSIPEPAIEEMD</sequence>
<dbReference type="Gene3D" id="1.25.40.10">
    <property type="entry name" value="Tetratricopeptide repeat domain"/>
    <property type="match status" value="1"/>
</dbReference>
<dbReference type="PANTHER" id="PTHR12875">
    <property type="entry name" value="GOLGI TO ER TRAFFIC PROTEIN 4 HOMOLOG"/>
    <property type="match status" value="1"/>
</dbReference>
<organism evidence="6 7">
    <name type="scientific">Entomortierella parvispora</name>
    <dbReference type="NCBI Taxonomy" id="205924"/>
    <lineage>
        <taxon>Eukaryota</taxon>
        <taxon>Fungi</taxon>
        <taxon>Fungi incertae sedis</taxon>
        <taxon>Mucoromycota</taxon>
        <taxon>Mortierellomycotina</taxon>
        <taxon>Mortierellomycetes</taxon>
        <taxon>Mortierellales</taxon>
        <taxon>Mortierellaceae</taxon>
        <taxon>Entomortierella</taxon>
    </lineage>
</organism>
<name>A0A9P3LY14_9FUNG</name>
<keyword evidence="7" id="KW-1185">Reference proteome</keyword>
<evidence type="ECO:0000256" key="1">
    <source>
        <dbReference type="ARBA" id="ARBA00004514"/>
    </source>
</evidence>
<dbReference type="Proteomes" id="UP000827284">
    <property type="component" value="Unassembled WGS sequence"/>
</dbReference>
<evidence type="ECO:0000256" key="5">
    <source>
        <dbReference type="SAM" id="MobiDB-lite"/>
    </source>
</evidence>
<dbReference type="Pfam" id="PF04190">
    <property type="entry name" value="GET4"/>
    <property type="match status" value="1"/>
</dbReference>
<dbReference type="AlphaFoldDB" id="A0A9P3LY14"/>